<feature type="region of interest" description="Disordered" evidence="5">
    <location>
        <begin position="225"/>
        <end position="310"/>
    </location>
</feature>
<evidence type="ECO:0000313" key="7">
    <source>
        <dbReference type="Proteomes" id="UP001620460"/>
    </source>
</evidence>
<keyword evidence="1" id="KW-0963">Cytoplasm</keyword>
<sequence>MNEHEDVTAIDTDTAIAAAVRAEPLTPVQLKPIVEAALLASSHPLTVAQLVELFGEEHEVTRELIARALEALAEDCADRGIELKEVASGFRYQVKQDVHPWLSRMWTERPSRYSRALLETLALIAYRQPITRPEIEQIRGVVVSSNIIKTMEERDWIRVVGHRDVPGRPALFGTTRAFLDYFNLKSLDELPPLSEIRDMEDPQLRFEPEPLPARVIKNLSIDPEADAEAEAAAQAELHDGDHDHPAASTDPDEPNTDTVAALDESTEPADHVPTDTADDAAPEAHTDGPATADEAANPAHADHGDADKHS</sequence>
<keyword evidence="2" id="KW-0132">Cell division</keyword>
<proteinExistence type="predicted"/>
<dbReference type="Gene3D" id="1.10.10.10">
    <property type="entry name" value="Winged helix-like DNA-binding domain superfamily/Winged helix DNA-binding domain"/>
    <property type="match status" value="2"/>
</dbReference>
<dbReference type="InterPro" id="IPR005234">
    <property type="entry name" value="ScpB_csome_segregation"/>
</dbReference>
<dbReference type="InterPro" id="IPR036388">
    <property type="entry name" value="WH-like_DNA-bd_sf"/>
</dbReference>
<feature type="compositionally biased region" description="Basic and acidic residues" evidence="5">
    <location>
        <begin position="300"/>
        <end position="310"/>
    </location>
</feature>
<dbReference type="InterPro" id="IPR036390">
    <property type="entry name" value="WH_DNA-bd_sf"/>
</dbReference>
<gene>
    <name evidence="6" type="primary">scpB</name>
    <name evidence="6" type="ORF">ISP17_19025</name>
</gene>
<protein>
    <submittedName>
        <fullName evidence="6">SMC-Scp complex subunit ScpB</fullName>
    </submittedName>
</protein>
<evidence type="ECO:0000313" key="6">
    <source>
        <dbReference type="EMBL" id="MFK2906060.1"/>
    </source>
</evidence>
<evidence type="ECO:0000256" key="4">
    <source>
        <dbReference type="ARBA" id="ARBA00023306"/>
    </source>
</evidence>
<dbReference type="RefSeq" id="WP_404636084.1">
    <property type="nucleotide sequence ID" value="NZ_JADIKM010000007.1"/>
</dbReference>
<dbReference type="NCBIfam" id="TIGR00281">
    <property type="entry name" value="SMC-Scp complex subunit ScpB"/>
    <property type="match status" value="1"/>
</dbReference>
<evidence type="ECO:0000256" key="5">
    <source>
        <dbReference type="SAM" id="MobiDB-lite"/>
    </source>
</evidence>
<dbReference type="PANTHER" id="PTHR34298">
    <property type="entry name" value="SEGREGATION AND CONDENSATION PROTEIN B"/>
    <property type="match status" value="1"/>
</dbReference>
<name>A0ABW8JY24_9GAMM</name>
<accession>A0ABW8JY24</accession>
<organism evidence="6 7">
    <name type="scientific">Dyella ginsengisoli</name>
    <dbReference type="NCBI Taxonomy" id="363848"/>
    <lineage>
        <taxon>Bacteria</taxon>
        <taxon>Pseudomonadati</taxon>
        <taxon>Pseudomonadota</taxon>
        <taxon>Gammaproteobacteria</taxon>
        <taxon>Lysobacterales</taxon>
        <taxon>Rhodanobacteraceae</taxon>
        <taxon>Dyella</taxon>
    </lineage>
</organism>
<dbReference type="EMBL" id="JADIKM010000007">
    <property type="protein sequence ID" value="MFK2906060.1"/>
    <property type="molecule type" value="Genomic_DNA"/>
</dbReference>
<dbReference type="Proteomes" id="UP001620460">
    <property type="component" value="Unassembled WGS sequence"/>
</dbReference>
<dbReference type="SUPFAM" id="SSF46785">
    <property type="entry name" value="Winged helix' DNA-binding domain"/>
    <property type="match status" value="2"/>
</dbReference>
<keyword evidence="4" id="KW-0131">Cell cycle</keyword>
<dbReference type="PANTHER" id="PTHR34298:SF2">
    <property type="entry name" value="SEGREGATION AND CONDENSATION PROTEIN B"/>
    <property type="match status" value="1"/>
</dbReference>
<reference evidence="6 7" key="1">
    <citation type="submission" date="2020-10" db="EMBL/GenBank/DDBJ databases">
        <title>Phylogeny of dyella-like bacteria.</title>
        <authorList>
            <person name="Fu J."/>
        </authorList>
    </citation>
    <scope>NUCLEOTIDE SEQUENCE [LARGE SCALE GENOMIC DNA]</scope>
    <source>
        <strain evidence="6 7">Gsoil3046</strain>
    </source>
</reference>
<evidence type="ECO:0000256" key="3">
    <source>
        <dbReference type="ARBA" id="ARBA00022829"/>
    </source>
</evidence>
<feature type="compositionally biased region" description="Basic and acidic residues" evidence="5">
    <location>
        <begin position="236"/>
        <end position="245"/>
    </location>
</feature>
<evidence type="ECO:0000256" key="1">
    <source>
        <dbReference type="ARBA" id="ARBA00022490"/>
    </source>
</evidence>
<keyword evidence="3" id="KW-0159">Chromosome partition</keyword>
<keyword evidence="7" id="KW-1185">Reference proteome</keyword>
<comment type="caution">
    <text evidence="6">The sequence shown here is derived from an EMBL/GenBank/DDBJ whole genome shotgun (WGS) entry which is preliminary data.</text>
</comment>
<evidence type="ECO:0000256" key="2">
    <source>
        <dbReference type="ARBA" id="ARBA00022618"/>
    </source>
</evidence>
<dbReference type="Pfam" id="PF04079">
    <property type="entry name" value="SMC_ScpB"/>
    <property type="match status" value="1"/>
</dbReference>